<gene>
    <name evidence="1" type="ORF">MONBRDRAFT_29122</name>
</gene>
<name>A9VA68_MONBE</name>
<protein>
    <submittedName>
        <fullName evidence="1">Uncharacterized protein</fullName>
    </submittedName>
</protein>
<evidence type="ECO:0000313" key="1">
    <source>
        <dbReference type="EMBL" id="EDQ85676.1"/>
    </source>
</evidence>
<keyword evidence="2" id="KW-1185">Reference proteome</keyword>
<evidence type="ECO:0000313" key="2">
    <source>
        <dbReference type="Proteomes" id="UP000001357"/>
    </source>
</evidence>
<dbReference type="EMBL" id="CH991572">
    <property type="protein sequence ID" value="EDQ85676.1"/>
    <property type="molecule type" value="Genomic_DNA"/>
</dbReference>
<dbReference type="KEGG" id="mbr:MONBRDRAFT_29122"/>
<dbReference type="PANTHER" id="PTHR14944:SF2">
    <property type="entry name" value="RPA-RELATED PROTEIN RADX"/>
    <property type="match status" value="1"/>
</dbReference>
<dbReference type="GO" id="GO:0003697">
    <property type="term" value="F:single-stranded DNA binding"/>
    <property type="evidence" value="ECO:0007669"/>
    <property type="project" value="InterPro"/>
</dbReference>
<dbReference type="RefSeq" id="XP_001749625.1">
    <property type="nucleotide sequence ID" value="XM_001749573.1"/>
</dbReference>
<dbReference type="GeneID" id="5894799"/>
<organism evidence="1 2">
    <name type="scientific">Monosiga brevicollis</name>
    <name type="common">Choanoflagellate</name>
    <dbReference type="NCBI Taxonomy" id="81824"/>
    <lineage>
        <taxon>Eukaryota</taxon>
        <taxon>Choanoflagellata</taxon>
        <taxon>Craspedida</taxon>
        <taxon>Salpingoecidae</taxon>
        <taxon>Monosiga</taxon>
    </lineage>
</organism>
<proteinExistence type="predicted"/>
<dbReference type="InParanoid" id="A9VA68"/>
<dbReference type="PANTHER" id="PTHR14944">
    <property type="entry name" value="RPA-RELATED PROTEIN RADX"/>
    <property type="match status" value="1"/>
</dbReference>
<reference evidence="1 2" key="1">
    <citation type="journal article" date="2008" name="Nature">
        <title>The genome of the choanoflagellate Monosiga brevicollis and the origin of metazoans.</title>
        <authorList>
            <consortium name="JGI Sequencing"/>
            <person name="King N."/>
            <person name="Westbrook M.J."/>
            <person name="Young S.L."/>
            <person name="Kuo A."/>
            <person name="Abedin M."/>
            <person name="Chapman J."/>
            <person name="Fairclough S."/>
            <person name="Hellsten U."/>
            <person name="Isogai Y."/>
            <person name="Letunic I."/>
            <person name="Marr M."/>
            <person name="Pincus D."/>
            <person name="Putnam N."/>
            <person name="Rokas A."/>
            <person name="Wright K.J."/>
            <person name="Zuzow R."/>
            <person name="Dirks W."/>
            <person name="Good M."/>
            <person name="Goodstein D."/>
            <person name="Lemons D."/>
            <person name="Li W."/>
            <person name="Lyons J.B."/>
            <person name="Morris A."/>
            <person name="Nichols S."/>
            <person name="Richter D.J."/>
            <person name="Salamov A."/>
            <person name="Bork P."/>
            <person name="Lim W.A."/>
            <person name="Manning G."/>
            <person name="Miller W.T."/>
            <person name="McGinnis W."/>
            <person name="Shapiro H."/>
            <person name="Tjian R."/>
            <person name="Grigoriev I.V."/>
            <person name="Rokhsar D."/>
        </authorList>
    </citation>
    <scope>NUCLEOTIDE SEQUENCE [LARGE SCALE GENOMIC DNA]</scope>
    <source>
        <strain evidence="2">MX1 / ATCC 50154</strain>
    </source>
</reference>
<sequence>MAAKIRLSKNAVLHLHRHGLQQTDPFEPAYVQVMSIYQAFVDAATVSLDPAYQGQNTVYEFRRPEAKVDSLQTGLLAPCVPASTSWLNAPPIVLLGEVVRVRRFPREIHQSGVRALRPVEHQRKCVAPPAACAGLCLPFSPATPVIPALHARLDRHTALASHCQLRLLANLDSIDMAASGFELNREALIYPEPTVPHTDAASTPGATDPLRQQLLDTRVFLGQAINDLKGLGQQKGCLIVTLLRKSPIYCHARADTTQKYPVRAYLEVRDHVGGPKAVIVLWTRAVHLFYECLEVGDVLVIENYNLRRPTMFLPIFSNAELEISANSSHLETRIRILSPAQVTRIQPNVPSLGQELCLRPRIVAPACENGSGTSIAGIVTHVGRLRRTTIRHRACLQRWIKVVDFSQGDRPWLVALDCAANAELFFDLSPGMAVLIMDLKLQWILPAPDVLSYNVCREPFLFSTDRTRMCALLDAEYEARFPQIAALVDTVHGLVPILKHVAEHREEVKRHGLVGGWLPYRYLIEELGWQDSLDWAKDLTPMATLFEASVCMR</sequence>
<dbReference type="InterPro" id="IPR040893">
    <property type="entry name" value="RADX"/>
</dbReference>
<dbReference type="Pfam" id="PF17659">
    <property type="entry name" value="RADX"/>
    <property type="match status" value="1"/>
</dbReference>
<accession>A9VA68</accession>
<dbReference type="Proteomes" id="UP000001357">
    <property type="component" value="Unassembled WGS sequence"/>
</dbReference>
<dbReference type="AlphaFoldDB" id="A9VA68"/>